<dbReference type="Proteomes" id="UP000295431">
    <property type="component" value="Unassembled WGS sequence"/>
</dbReference>
<dbReference type="InterPro" id="IPR012340">
    <property type="entry name" value="NA-bd_OB-fold"/>
</dbReference>
<organism evidence="3 4">
    <name type="scientific">Actinomadura bangladeshensis</name>
    <dbReference type="NCBI Taxonomy" id="453573"/>
    <lineage>
        <taxon>Bacteria</taxon>
        <taxon>Bacillati</taxon>
        <taxon>Actinomycetota</taxon>
        <taxon>Actinomycetes</taxon>
        <taxon>Streptosporangiales</taxon>
        <taxon>Thermomonosporaceae</taxon>
        <taxon>Actinomadura</taxon>
    </lineage>
</organism>
<dbReference type="AlphaFoldDB" id="A0A4R4P6Y2"/>
<evidence type="ECO:0000259" key="2">
    <source>
        <dbReference type="Pfam" id="PF12172"/>
    </source>
</evidence>
<dbReference type="PANTHER" id="PTHR34075:SF5">
    <property type="entry name" value="BLR3430 PROTEIN"/>
    <property type="match status" value="1"/>
</dbReference>
<dbReference type="EMBL" id="SMJW01000047">
    <property type="protein sequence ID" value="TDC16590.1"/>
    <property type="molecule type" value="Genomic_DNA"/>
</dbReference>
<evidence type="ECO:0008006" key="5">
    <source>
        <dbReference type="Google" id="ProtNLM"/>
    </source>
</evidence>
<comment type="caution">
    <text evidence="3">The sequence shown here is derived from an EMBL/GenBank/DDBJ whole genome shotgun (WGS) entry which is preliminary data.</text>
</comment>
<dbReference type="Pfam" id="PF12172">
    <property type="entry name" value="zf-ChsH2"/>
    <property type="match status" value="1"/>
</dbReference>
<dbReference type="OrthoDB" id="7470921at2"/>
<dbReference type="Gene3D" id="6.10.30.10">
    <property type="match status" value="1"/>
</dbReference>
<dbReference type="SUPFAM" id="SSF50249">
    <property type="entry name" value="Nucleic acid-binding proteins"/>
    <property type="match status" value="1"/>
</dbReference>
<dbReference type="PANTHER" id="PTHR34075">
    <property type="entry name" value="BLR3430 PROTEIN"/>
    <property type="match status" value="1"/>
</dbReference>
<proteinExistence type="predicted"/>
<accession>A0A4R4P6Y2</accession>
<keyword evidence="4" id="KW-1185">Reference proteome</keyword>
<dbReference type="InterPro" id="IPR022002">
    <property type="entry name" value="ChsH2_Znr"/>
</dbReference>
<evidence type="ECO:0000313" key="3">
    <source>
        <dbReference type="EMBL" id="TDC16590.1"/>
    </source>
</evidence>
<dbReference type="RefSeq" id="WP_131939135.1">
    <property type="nucleotide sequence ID" value="NZ_BAAAMX010000033.1"/>
</dbReference>
<sequence>MTLDGAGLDPVVSPGPDGLPFWEGLRRGVLLLPRCEACRTFFFYPRVLCPSCGSRRLTWEESGGHGTLHTFCMQFRSHVPGLQSAAPFATCLVDLAEGPRVMGYLLGVPEDPELIECGVPVRRTPLETAGGRSLLAFRPV</sequence>
<dbReference type="InterPro" id="IPR002878">
    <property type="entry name" value="ChsH2_C"/>
</dbReference>
<protein>
    <recommendedName>
        <fullName evidence="5">Zn-ribbon domain-containing OB-fold protein</fullName>
    </recommendedName>
</protein>
<name>A0A4R4P6Y2_9ACTN</name>
<feature type="domain" description="ChsH2 C-terminal OB-fold" evidence="1">
    <location>
        <begin position="59"/>
        <end position="123"/>
    </location>
</feature>
<evidence type="ECO:0000313" key="4">
    <source>
        <dbReference type="Proteomes" id="UP000295431"/>
    </source>
</evidence>
<dbReference type="InterPro" id="IPR052513">
    <property type="entry name" value="Thioester_dehydratase-like"/>
</dbReference>
<evidence type="ECO:0000259" key="1">
    <source>
        <dbReference type="Pfam" id="PF01796"/>
    </source>
</evidence>
<gene>
    <name evidence="3" type="ORF">E1284_12070</name>
</gene>
<reference evidence="3 4" key="1">
    <citation type="submission" date="2019-03" db="EMBL/GenBank/DDBJ databases">
        <title>Draft genome sequences of novel Actinobacteria.</title>
        <authorList>
            <person name="Sahin N."/>
            <person name="Ay H."/>
            <person name="Saygin H."/>
        </authorList>
    </citation>
    <scope>NUCLEOTIDE SEQUENCE [LARGE SCALE GENOMIC DNA]</scope>
    <source>
        <strain evidence="3 4">DSM 45347</strain>
    </source>
</reference>
<feature type="domain" description="ChsH2 rubredoxin-like zinc ribbon" evidence="2">
    <location>
        <begin position="22"/>
        <end position="57"/>
    </location>
</feature>
<dbReference type="Pfam" id="PF01796">
    <property type="entry name" value="OB_ChsH2_C"/>
    <property type="match status" value="1"/>
</dbReference>